<reference evidence="2" key="1">
    <citation type="submission" date="2020-09" db="EMBL/GenBank/DDBJ databases">
        <authorList>
            <person name="Kikuchi T."/>
        </authorList>
    </citation>
    <scope>NUCLEOTIDE SEQUENCE</scope>
    <source>
        <strain evidence="2">Ka4C1</strain>
    </source>
</reference>
<accession>A0A7I8XNB3</accession>
<organism evidence="2 3">
    <name type="scientific">Bursaphelenchus xylophilus</name>
    <name type="common">Pinewood nematode worm</name>
    <name type="synonym">Aphelenchoides xylophilus</name>
    <dbReference type="NCBI Taxonomy" id="6326"/>
    <lineage>
        <taxon>Eukaryota</taxon>
        <taxon>Metazoa</taxon>
        <taxon>Ecdysozoa</taxon>
        <taxon>Nematoda</taxon>
        <taxon>Chromadorea</taxon>
        <taxon>Rhabditida</taxon>
        <taxon>Tylenchina</taxon>
        <taxon>Tylenchomorpha</taxon>
        <taxon>Aphelenchoidea</taxon>
        <taxon>Aphelenchoididae</taxon>
        <taxon>Bursaphelenchus</taxon>
    </lineage>
</organism>
<evidence type="ECO:0000256" key="1">
    <source>
        <dbReference type="SAM" id="MobiDB-lite"/>
    </source>
</evidence>
<dbReference type="OrthoDB" id="5816619at2759"/>
<dbReference type="EMBL" id="CAJFCV020000001">
    <property type="protein sequence ID" value="CAG9080789.1"/>
    <property type="molecule type" value="Genomic_DNA"/>
</dbReference>
<comment type="caution">
    <text evidence="2">The sequence shown here is derived from an EMBL/GenBank/DDBJ whole genome shotgun (WGS) entry which is preliminary data.</text>
</comment>
<sequence length="204" mass="22947">MLSKSGNRSKSEHSTPAATGGRGSLSFLHKLNPHNKTSPTQPENTFVVQVEPTEVRDVPVDPLQLTPEFKSGDINETQCSPDEVWFESSTDPSKTAQFRPGSISPVSPSPMERRANEREAVQISLEEHLEDFRGGRMRSLTDAQVNKLRAMHEGQLRLTALHQQLTEFDDPLRDFDMDEKYSEIGRCLDELHQQIVEFSDPTSS</sequence>
<name>A0A7I8XNB3_BURXY</name>
<gene>
    <name evidence="2" type="ORF">BXYJ_LOCUS493</name>
</gene>
<keyword evidence="3" id="KW-1185">Reference proteome</keyword>
<feature type="region of interest" description="Disordered" evidence="1">
    <location>
        <begin position="1"/>
        <end position="44"/>
    </location>
</feature>
<evidence type="ECO:0000313" key="2">
    <source>
        <dbReference type="EMBL" id="CAD5208257.1"/>
    </source>
</evidence>
<feature type="compositionally biased region" description="Polar residues" evidence="1">
    <location>
        <begin position="34"/>
        <end position="44"/>
    </location>
</feature>
<dbReference type="EMBL" id="CAJFDI010000001">
    <property type="protein sequence ID" value="CAD5208257.1"/>
    <property type="molecule type" value="Genomic_DNA"/>
</dbReference>
<feature type="compositionally biased region" description="Polar residues" evidence="1">
    <location>
        <begin position="87"/>
        <end position="96"/>
    </location>
</feature>
<protein>
    <submittedName>
        <fullName evidence="2">(pine wood nematode) hypothetical protein</fullName>
    </submittedName>
</protein>
<dbReference type="Proteomes" id="UP000582659">
    <property type="component" value="Unassembled WGS sequence"/>
</dbReference>
<proteinExistence type="predicted"/>
<evidence type="ECO:0000313" key="3">
    <source>
        <dbReference type="Proteomes" id="UP000659654"/>
    </source>
</evidence>
<dbReference type="Proteomes" id="UP000659654">
    <property type="component" value="Unassembled WGS sequence"/>
</dbReference>
<feature type="region of interest" description="Disordered" evidence="1">
    <location>
        <begin position="58"/>
        <end position="114"/>
    </location>
</feature>
<dbReference type="AlphaFoldDB" id="A0A7I8XNB3"/>